<dbReference type="AlphaFoldDB" id="A0A143BM32"/>
<keyword evidence="3" id="KW-1185">Reference proteome</keyword>
<dbReference type="InterPro" id="IPR022265">
    <property type="entry name" value="CHP03790"/>
</dbReference>
<dbReference type="OrthoDB" id="9765455at2"/>
<accession>A0A143BM32</accession>
<feature type="signal peptide" evidence="1">
    <location>
        <begin position="1"/>
        <end position="24"/>
    </location>
</feature>
<proteinExistence type="predicted"/>
<evidence type="ECO:0000256" key="1">
    <source>
        <dbReference type="SAM" id="SignalP"/>
    </source>
</evidence>
<dbReference type="eggNOG" id="COG0457">
    <property type="taxonomic scope" value="Bacteria"/>
</dbReference>
<dbReference type="NCBIfam" id="TIGR03790">
    <property type="entry name" value="TIGR03790 family protein"/>
    <property type="match status" value="1"/>
</dbReference>
<evidence type="ECO:0000313" key="3">
    <source>
        <dbReference type="Proteomes" id="UP000076404"/>
    </source>
</evidence>
<name>A0A143BM32_9BACT</name>
<feature type="chain" id="PRO_5007506871" description="TIGR03790 family protein" evidence="1">
    <location>
        <begin position="25"/>
        <end position="375"/>
    </location>
</feature>
<reference evidence="2 3" key="1">
    <citation type="journal article" date="2014" name="Proc. Natl. Acad. Sci. U.S.A.">
        <title>Functional type 2 photosynthetic reaction centers found in the rare bacterial phylum Gemmatimonadetes.</title>
        <authorList>
            <person name="Zeng Y."/>
            <person name="Feng F."/>
            <person name="Medova H."/>
            <person name="Dean J."/>
            <person name="Koblizek M."/>
        </authorList>
    </citation>
    <scope>NUCLEOTIDE SEQUENCE [LARGE SCALE GENOMIC DNA]</scope>
    <source>
        <strain evidence="2 3">AP64</strain>
    </source>
</reference>
<dbReference type="RefSeq" id="WP_026848160.1">
    <property type="nucleotide sequence ID" value="NZ_CP011454.1"/>
</dbReference>
<dbReference type="KEGG" id="gph:GEMMAAP_17580"/>
<organism evidence="2 3">
    <name type="scientific">Gemmatimonas phototrophica</name>
    <dbReference type="NCBI Taxonomy" id="1379270"/>
    <lineage>
        <taxon>Bacteria</taxon>
        <taxon>Pseudomonadati</taxon>
        <taxon>Gemmatimonadota</taxon>
        <taxon>Gemmatimonadia</taxon>
        <taxon>Gemmatimonadales</taxon>
        <taxon>Gemmatimonadaceae</taxon>
        <taxon>Gemmatimonas</taxon>
    </lineage>
</organism>
<dbReference type="EMBL" id="CP011454">
    <property type="protein sequence ID" value="AMW06107.1"/>
    <property type="molecule type" value="Genomic_DNA"/>
</dbReference>
<evidence type="ECO:0008006" key="4">
    <source>
        <dbReference type="Google" id="ProtNLM"/>
    </source>
</evidence>
<keyword evidence="1" id="KW-0732">Signal</keyword>
<reference evidence="2 3" key="2">
    <citation type="journal article" date="2016" name="Environ. Microbiol. Rep.">
        <title>Metagenomic evidence for the presence of phototrophic Gemmatimonadetes bacteria in diverse environments.</title>
        <authorList>
            <person name="Zeng Y."/>
            <person name="Baumbach J."/>
            <person name="Barbosa E.G."/>
            <person name="Azevedo V."/>
            <person name="Zhang C."/>
            <person name="Koblizek M."/>
        </authorList>
    </citation>
    <scope>NUCLEOTIDE SEQUENCE [LARGE SCALE GENOMIC DNA]</scope>
    <source>
        <strain evidence="2 3">AP64</strain>
    </source>
</reference>
<evidence type="ECO:0000313" key="2">
    <source>
        <dbReference type="EMBL" id="AMW06107.1"/>
    </source>
</evidence>
<dbReference type="STRING" id="1379270.GEMMAAP_17580"/>
<protein>
    <recommendedName>
        <fullName evidence="4">TIGR03790 family protein</fullName>
    </recommendedName>
</protein>
<sequence>MSFTSLASRAVVLLGGVLMLGCQAPPRTEKLAPATGAQRTVVVINRRSPASDSVGRYYAAQRNLDSSHVIVIDVPVEDEIGDIALRTDIIAPVRHAIEALPHRIDFIVLTKGVPLRVARKNGYSVDALLAGMHLSIPPMVGLDTTWLRRYRNPYYNAQLPFNSERYGMYLVTRLDCARTLDCLALVDRATNARPETGPFFFDAMPLRESTDGYALMNRRLYAGHFLVRLQGYTAHIDSSAAFVATTEPLMGYVSWGSNDARFDSVAYHALRFLPGALAETFVSTSARTFAPVTGGQSRIADLIAQGVTGVKGYVSEPYTLALARPEILFDRYLRGATLAEAFYAASPMVLWKDVVIGDPLCAPYALQLTGGLVGR</sequence>
<dbReference type="Proteomes" id="UP000076404">
    <property type="component" value="Chromosome"/>
</dbReference>
<gene>
    <name evidence="2" type="ORF">GEMMAAP_17580</name>
</gene>